<evidence type="ECO:0000313" key="2">
    <source>
        <dbReference type="Proteomes" id="UP000251800"/>
    </source>
</evidence>
<gene>
    <name evidence="1" type="ORF">DEH80_11435</name>
</gene>
<accession>A0A363UJV5</accession>
<dbReference type="AlphaFoldDB" id="A0A363UJV5"/>
<comment type="caution">
    <text evidence="1">The sequence shown here is derived from an EMBL/GenBank/DDBJ whole genome shotgun (WGS) entry which is preliminary data.</text>
</comment>
<proteinExistence type="predicted"/>
<sequence length="151" mass="16499">MSKLSEQSTGNQRSEAGMFYPTGYLVVGFDHEGDATAAHDYLSNAGFQADDLTIVPAEQMREAAEENLRKPGLFASIGASLPVREKQLELARRGCEFILVNAPSDAAEARARQALAHLPVRYAVKYRHLVIEDMRSQIVSTQPHSDAARGA</sequence>
<reference evidence="1 2" key="1">
    <citation type="submission" date="2018-05" db="EMBL/GenBank/DDBJ databases">
        <title>Abyssibacter profundi OUC007T gen. nov., sp. nov, a marine bacterium isolated from seawater of the Mariana Trench.</title>
        <authorList>
            <person name="Zhou S."/>
        </authorList>
    </citation>
    <scope>NUCLEOTIDE SEQUENCE [LARGE SCALE GENOMIC DNA]</scope>
    <source>
        <strain evidence="1 2">OUC007</strain>
    </source>
</reference>
<protein>
    <submittedName>
        <fullName evidence="1">Uncharacterized protein</fullName>
    </submittedName>
</protein>
<evidence type="ECO:0000313" key="1">
    <source>
        <dbReference type="EMBL" id="PWN55709.1"/>
    </source>
</evidence>
<organism evidence="1 2">
    <name type="scientific">Abyssibacter profundi</name>
    <dbReference type="NCBI Taxonomy" id="2182787"/>
    <lineage>
        <taxon>Bacteria</taxon>
        <taxon>Pseudomonadati</taxon>
        <taxon>Pseudomonadota</taxon>
        <taxon>Gammaproteobacteria</taxon>
        <taxon>Chromatiales</taxon>
        <taxon>Oceanococcaceae</taxon>
        <taxon>Abyssibacter</taxon>
    </lineage>
</organism>
<keyword evidence="2" id="KW-1185">Reference proteome</keyword>
<dbReference type="EMBL" id="QEQK01000009">
    <property type="protein sequence ID" value="PWN55709.1"/>
    <property type="molecule type" value="Genomic_DNA"/>
</dbReference>
<dbReference type="RefSeq" id="WP_109720633.1">
    <property type="nucleotide sequence ID" value="NZ_QEQK01000009.1"/>
</dbReference>
<dbReference type="OrthoDB" id="7064156at2"/>
<name>A0A363UJV5_9GAMM</name>
<dbReference type="Proteomes" id="UP000251800">
    <property type="component" value="Unassembled WGS sequence"/>
</dbReference>